<keyword evidence="2" id="KW-1185">Reference proteome</keyword>
<dbReference type="Proteomes" id="UP001433508">
    <property type="component" value="Unassembled WGS sequence"/>
</dbReference>
<gene>
    <name evidence="1" type="ORF">V1525DRAFT_389674</name>
</gene>
<dbReference type="EMBL" id="MU971392">
    <property type="protein sequence ID" value="KAK9236272.1"/>
    <property type="molecule type" value="Genomic_DNA"/>
</dbReference>
<organism evidence="1 2">
    <name type="scientific">Lipomyces kononenkoae</name>
    <name type="common">Yeast</name>
    <dbReference type="NCBI Taxonomy" id="34357"/>
    <lineage>
        <taxon>Eukaryota</taxon>
        <taxon>Fungi</taxon>
        <taxon>Dikarya</taxon>
        <taxon>Ascomycota</taxon>
        <taxon>Saccharomycotina</taxon>
        <taxon>Lipomycetes</taxon>
        <taxon>Lipomycetales</taxon>
        <taxon>Lipomycetaceae</taxon>
        <taxon>Lipomyces</taxon>
    </lineage>
</organism>
<comment type="caution">
    <text evidence="1">The sequence shown here is derived from an EMBL/GenBank/DDBJ whole genome shotgun (WGS) entry which is preliminary data.</text>
</comment>
<sequence length="1226" mass="132057">MSPPSSKFMRSIVDTFERLTCLFAPKNDEYVNQAKKSTIVVQAPRAVKQMTIVASKSTDQSDKSEDKIECHGQSLPAQVDSAFEKTTKKSKAKFNIKKWFHHIKTKNKNKNPMMTAPATAVVVQYCTIEKVIDGGSDTVPDIPTPITDTAGPLSGASSEPEVLKQVQYCTTEEVIDGGSDTVPDIPAPITDIAAPLPGASSEPEVIKQVQYCTTEEVIDGGSDTVPDIPAPITDTAAPLPGASSEPEVLKQVQYCTTEEVIDGGSDTVPDIPTPITDIASPLPGASSEPEVIKQVQYCTTEEVIDGRSDTVPDISAPITDTAAPLCGASSEPEVIKQQCDQPGTDQDTATAVAVAAIIAAAIAATATATTTLSEASDKVNDQTQIKFTDFLKGLCNPIVSAHEPTITSANVFVEVIDRANDKVSGSENDNDDMQWSCELSFTELLDAYLPVEGASESPDKASLFASNKEDDNSPIQSNNDIAFVSSHETVTEVANSPAEGENKAPEKVSDTINDNNSMQNLSDDDETSIADEVADDTDDNNCAQSPPVDDENKTLEKVSDHNKEMEWNSKWNSDVSFTDLLNRPHTPPASAHEERTASTNHPSECDGKDADMHEGLFVSDMCTSSEPSITPTTTRSGASSPVSTTATTPIEASSDNTIAKTEPANDSVEAENKTPKTVSDNNDGYTEVQWNPEFEKQWHPAWNSDVSFTDLLNRPYTPPISASETRTEVGNPPAGGEKKTPEKVSDRRYTASISASETRTEVGNPPARGEKKTPEKVSDRPYTAPISASETRTEVGNPPAGGEKKTREKVSDRPYTAPISVPETRTEVANLPVEGENRAHEAVSDNNDGYTEMQWNPEFEKQWSPAWNSDVSFTDLLNRPYTPPIVAQRTRTEIASPPVEGEKKTDEKVSDRTDGNKQMHWNPNGTSNVLFTDLLKQPYTPPALANEARTASTKLPVLFTDFLKQPYTSPALANEARTASTKLPVEGEKNGVDIREGTFASDMSTPSPTTTIRSGTLSPVSTTATTPIEAPCNTHVGGQKGTLGRGPVPVSVAVSVAKVERKSDIPAPAPVTRYLPVAVPAPSKYLPVAVPPPAKYITAFAPLKDYESQDKSYFGSAILGSRAFSRFKSVLSSSLGSGTESNETMTDILSSFPVSIGQVLMTDLNSTDLFRGTCDHANPMGCTNCSNKIDYLKRMRDAFAALRYAQLDEKNMVTRARDMALQGRWK</sequence>
<name>A0ACC3SZQ3_LIPKO</name>
<reference evidence="2" key="1">
    <citation type="journal article" date="2024" name="Front. Bioeng. Biotechnol.">
        <title>Genome-scale model development and genomic sequencing of the oleaginous clade Lipomyces.</title>
        <authorList>
            <person name="Czajka J.J."/>
            <person name="Han Y."/>
            <person name="Kim J."/>
            <person name="Mondo S.J."/>
            <person name="Hofstad B.A."/>
            <person name="Robles A."/>
            <person name="Haridas S."/>
            <person name="Riley R."/>
            <person name="LaButti K."/>
            <person name="Pangilinan J."/>
            <person name="Andreopoulos W."/>
            <person name="Lipzen A."/>
            <person name="Yan J."/>
            <person name="Wang M."/>
            <person name="Ng V."/>
            <person name="Grigoriev I.V."/>
            <person name="Spatafora J.W."/>
            <person name="Magnuson J.K."/>
            <person name="Baker S.E."/>
            <person name="Pomraning K.R."/>
        </authorList>
    </citation>
    <scope>NUCLEOTIDE SEQUENCE [LARGE SCALE GENOMIC DNA]</scope>
    <source>
        <strain evidence="2">CBS 7786</strain>
    </source>
</reference>
<protein>
    <submittedName>
        <fullName evidence="1">Uncharacterized protein</fullName>
    </submittedName>
</protein>
<accession>A0ACC3SZQ3</accession>
<proteinExistence type="predicted"/>
<evidence type="ECO:0000313" key="2">
    <source>
        <dbReference type="Proteomes" id="UP001433508"/>
    </source>
</evidence>
<evidence type="ECO:0000313" key="1">
    <source>
        <dbReference type="EMBL" id="KAK9236272.1"/>
    </source>
</evidence>